<comment type="caution">
    <text evidence="3">The sequence shown here is derived from an EMBL/GenBank/DDBJ whole genome shotgun (WGS) entry which is preliminary data.</text>
</comment>
<feature type="domain" description="Methyltransferase type 11" evidence="2">
    <location>
        <begin position="215"/>
        <end position="264"/>
    </location>
</feature>
<dbReference type="Pfam" id="PF08241">
    <property type="entry name" value="Methyltransf_11"/>
    <property type="match status" value="1"/>
</dbReference>
<gene>
    <name evidence="3" type="ORF">ACHAXA_005748</name>
</gene>
<dbReference type="Proteomes" id="UP001530377">
    <property type="component" value="Unassembled WGS sequence"/>
</dbReference>
<keyword evidence="1" id="KW-0732">Signal</keyword>
<dbReference type="PANTHER" id="PTHR43036">
    <property type="entry name" value="OSJNBB0011N17.9 PROTEIN"/>
    <property type="match status" value="1"/>
</dbReference>
<dbReference type="CDD" id="cd02440">
    <property type="entry name" value="AdoMet_MTases"/>
    <property type="match status" value="1"/>
</dbReference>
<proteinExistence type="predicted"/>
<evidence type="ECO:0000256" key="1">
    <source>
        <dbReference type="SAM" id="SignalP"/>
    </source>
</evidence>
<dbReference type="InterPro" id="IPR013216">
    <property type="entry name" value="Methyltransf_11"/>
</dbReference>
<dbReference type="SUPFAM" id="SSF53335">
    <property type="entry name" value="S-adenosyl-L-methionine-dependent methyltransferases"/>
    <property type="match status" value="1"/>
</dbReference>
<sequence length="328" mass="36656">MSMARVLVLLAATMASSWCNALSLTRQASAKNHFTRSHFISSTASIIFFANSCIASPQAACAVDDNPRYIESEVQMKYGTDSSGNPRTRGTLVRRFTGDSTGYTFPTPRPVSLVKEWPDEPPFSKKDFLRADEGDDENFYTLPRLVYHIDEPAVAALTQYYRANIPAGSKILDICSSWVSHYPLEFKDTMKRISGTGMNALELLANDQLTDYEARNLNVNPTLPYDDNTFDFVTCVVSIDYLIHPIEVMKEVRRVLKPGGAAIISQSNRCFPSKAIAMWLNMNDRQHLELINGYAKYAGFGPGKAYDITATVPGEPYNDPMFIVEVRK</sequence>
<dbReference type="Gene3D" id="3.40.50.150">
    <property type="entry name" value="Vaccinia Virus protein VP39"/>
    <property type="match status" value="1"/>
</dbReference>
<name>A0ABD3RSG5_9STRA</name>
<reference evidence="3 4" key="1">
    <citation type="submission" date="2024-10" db="EMBL/GenBank/DDBJ databases">
        <title>Updated reference genomes for cyclostephanoid diatoms.</title>
        <authorList>
            <person name="Roberts W.R."/>
            <person name="Alverson A.J."/>
        </authorList>
    </citation>
    <scope>NUCLEOTIDE SEQUENCE [LARGE SCALE GENOMIC DNA]</scope>
    <source>
        <strain evidence="3 4">AJA228-03</strain>
    </source>
</reference>
<evidence type="ECO:0000313" key="4">
    <source>
        <dbReference type="Proteomes" id="UP001530377"/>
    </source>
</evidence>
<dbReference type="EMBL" id="JALLPB020000176">
    <property type="protein sequence ID" value="KAL3815900.1"/>
    <property type="molecule type" value="Genomic_DNA"/>
</dbReference>
<dbReference type="PANTHER" id="PTHR43036:SF2">
    <property type="entry name" value="OS04G0481300 PROTEIN"/>
    <property type="match status" value="1"/>
</dbReference>
<dbReference type="InterPro" id="IPR029063">
    <property type="entry name" value="SAM-dependent_MTases_sf"/>
</dbReference>
<evidence type="ECO:0000259" key="2">
    <source>
        <dbReference type="Pfam" id="PF08241"/>
    </source>
</evidence>
<dbReference type="AlphaFoldDB" id="A0ABD3RSG5"/>
<protein>
    <recommendedName>
        <fullName evidence="2">Methyltransferase type 11 domain-containing protein</fullName>
    </recommendedName>
</protein>
<organism evidence="3 4">
    <name type="scientific">Cyclostephanos tholiformis</name>
    <dbReference type="NCBI Taxonomy" id="382380"/>
    <lineage>
        <taxon>Eukaryota</taxon>
        <taxon>Sar</taxon>
        <taxon>Stramenopiles</taxon>
        <taxon>Ochrophyta</taxon>
        <taxon>Bacillariophyta</taxon>
        <taxon>Coscinodiscophyceae</taxon>
        <taxon>Thalassiosirophycidae</taxon>
        <taxon>Stephanodiscales</taxon>
        <taxon>Stephanodiscaceae</taxon>
        <taxon>Cyclostephanos</taxon>
    </lineage>
</organism>
<keyword evidence="4" id="KW-1185">Reference proteome</keyword>
<feature type="chain" id="PRO_5044896484" description="Methyltransferase type 11 domain-containing protein" evidence="1">
    <location>
        <begin position="22"/>
        <end position="328"/>
    </location>
</feature>
<accession>A0ABD3RSG5</accession>
<evidence type="ECO:0000313" key="3">
    <source>
        <dbReference type="EMBL" id="KAL3815900.1"/>
    </source>
</evidence>
<feature type="signal peptide" evidence="1">
    <location>
        <begin position="1"/>
        <end position="21"/>
    </location>
</feature>